<dbReference type="GO" id="GO:0016705">
    <property type="term" value="F:oxidoreductase activity, acting on paired donors, with incorporation or reduction of molecular oxygen"/>
    <property type="evidence" value="ECO:0007669"/>
    <property type="project" value="InterPro"/>
</dbReference>
<dbReference type="PRINTS" id="PR00463">
    <property type="entry name" value="EP450I"/>
</dbReference>
<evidence type="ECO:0000256" key="5">
    <source>
        <dbReference type="ARBA" id="ARBA00022723"/>
    </source>
</evidence>
<accession>A0A4S8MNE7</accession>
<dbReference type="EMBL" id="ML179056">
    <property type="protein sequence ID" value="THV04425.1"/>
    <property type="molecule type" value="Genomic_DNA"/>
</dbReference>
<keyword evidence="6 10" id="KW-0560">Oxidoreductase</keyword>
<evidence type="ECO:0000256" key="2">
    <source>
        <dbReference type="ARBA" id="ARBA00005179"/>
    </source>
</evidence>
<evidence type="ECO:0000313" key="12">
    <source>
        <dbReference type="EMBL" id="THV04425.1"/>
    </source>
</evidence>
<keyword evidence="8 10" id="KW-0503">Monooxygenase</keyword>
<keyword evidence="13" id="KW-1185">Reference proteome</keyword>
<keyword evidence="4 9" id="KW-0349">Heme</keyword>
<evidence type="ECO:0000256" key="10">
    <source>
        <dbReference type="RuleBase" id="RU000461"/>
    </source>
</evidence>
<keyword evidence="11" id="KW-0812">Transmembrane</keyword>
<dbReference type="InterPro" id="IPR001128">
    <property type="entry name" value="Cyt_P450"/>
</dbReference>
<dbReference type="GO" id="GO:0020037">
    <property type="term" value="F:heme binding"/>
    <property type="evidence" value="ECO:0007669"/>
    <property type="project" value="InterPro"/>
</dbReference>
<dbReference type="Proteomes" id="UP000297245">
    <property type="component" value="Unassembled WGS sequence"/>
</dbReference>
<dbReference type="OrthoDB" id="2789670at2759"/>
<evidence type="ECO:0000256" key="8">
    <source>
        <dbReference type="ARBA" id="ARBA00023033"/>
    </source>
</evidence>
<dbReference type="GO" id="GO:0005506">
    <property type="term" value="F:iron ion binding"/>
    <property type="evidence" value="ECO:0007669"/>
    <property type="project" value="InterPro"/>
</dbReference>
<sequence>MDRPVAVTVLVALIICVFTVYSWRRRQKLPPGPPGYPIIGNLFDMPAHDTQTWLTFADWAERYGSDISSLTVLGQTFVILNSVEVGNEMLGAKSAIYSDRPRLVLTGEMGGWNQGIGTAPYNDRWKVMRKLFHGAIGTPAANSRFDSGKEIEARKLMRNILNDPEHVLDHLRLSAGATILRDTYGYDVKDKDDLIIRTALEALNQFSRTTSPPYYAVEYFPALKHLPTWFPGAYFKRLAVHIRNTVETMAQMPFDFTKKDITEGSAPHSFVSSLLESYPEDETIIKWTAESLYSGAADTSVSSIYAGLLAMILYPEVTEKARNEIESVVGSDRLPSFSDRPYLPYVNAFIKELFRWNTVTPLGGPHRSTEQDVHKGYYIPKGAILLANIWYSSCFIVSGQKMSHDPNKYKDPMKFNPDRFLGPNPEPDPMEFTFGFGRRSCPGIWFADAAVYIGISMILAVFTVTKAIDPKTGGPITPVHYQLPGTVSHPKPCKINIQVRNEKAASLIMQVE</sequence>
<name>A0A4S8MNE7_DENBC</name>
<dbReference type="SUPFAM" id="SSF48264">
    <property type="entry name" value="Cytochrome P450"/>
    <property type="match status" value="1"/>
</dbReference>
<dbReference type="GO" id="GO:0004497">
    <property type="term" value="F:monooxygenase activity"/>
    <property type="evidence" value="ECO:0007669"/>
    <property type="project" value="UniProtKB-KW"/>
</dbReference>
<dbReference type="AlphaFoldDB" id="A0A4S8MNE7"/>
<evidence type="ECO:0000256" key="11">
    <source>
        <dbReference type="SAM" id="Phobius"/>
    </source>
</evidence>
<evidence type="ECO:0000256" key="3">
    <source>
        <dbReference type="ARBA" id="ARBA00010617"/>
    </source>
</evidence>
<gene>
    <name evidence="12" type="ORF">K435DRAFT_746809</name>
</gene>
<comment type="similarity">
    <text evidence="3 10">Belongs to the cytochrome P450 family.</text>
</comment>
<protein>
    <submittedName>
        <fullName evidence="12">Putative cytochrome P450 oxidoreductase</fullName>
    </submittedName>
</protein>
<reference evidence="12 13" key="1">
    <citation type="journal article" date="2019" name="Nat. Ecol. Evol.">
        <title>Megaphylogeny resolves global patterns of mushroom evolution.</title>
        <authorList>
            <person name="Varga T."/>
            <person name="Krizsan K."/>
            <person name="Foldi C."/>
            <person name="Dima B."/>
            <person name="Sanchez-Garcia M."/>
            <person name="Sanchez-Ramirez S."/>
            <person name="Szollosi G.J."/>
            <person name="Szarkandi J.G."/>
            <person name="Papp V."/>
            <person name="Albert L."/>
            <person name="Andreopoulos W."/>
            <person name="Angelini C."/>
            <person name="Antonin V."/>
            <person name="Barry K.W."/>
            <person name="Bougher N.L."/>
            <person name="Buchanan P."/>
            <person name="Buyck B."/>
            <person name="Bense V."/>
            <person name="Catcheside P."/>
            <person name="Chovatia M."/>
            <person name="Cooper J."/>
            <person name="Damon W."/>
            <person name="Desjardin D."/>
            <person name="Finy P."/>
            <person name="Geml J."/>
            <person name="Haridas S."/>
            <person name="Hughes K."/>
            <person name="Justo A."/>
            <person name="Karasinski D."/>
            <person name="Kautmanova I."/>
            <person name="Kiss B."/>
            <person name="Kocsube S."/>
            <person name="Kotiranta H."/>
            <person name="LaButti K.M."/>
            <person name="Lechner B.E."/>
            <person name="Liimatainen K."/>
            <person name="Lipzen A."/>
            <person name="Lukacs Z."/>
            <person name="Mihaltcheva S."/>
            <person name="Morgado L.N."/>
            <person name="Niskanen T."/>
            <person name="Noordeloos M.E."/>
            <person name="Ohm R.A."/>
            <person name="Ortiz-Santana B."/>
            <person name="Ovrebo C."/>
            <person name="Racz N."/>
            <person name="Riley R."/>
            <person name="Savchenko A."/>
            <person name="Shiryaev A."/>
            <person name="Soop K."/>
            <person name="Spirin V."/>
            <person name="Szebenyi C."/>
            <person name="Tomsovsky M."/>
            <person name="Tulloss R.E."/>
            <person name="Uehling J."/>
            <person name="Grigoriev I.V."/>
            <person name="Vagvolgyi C."/>
            <person name="Papp T."/>
            <person name="Martin F.M."/>
            <person name="Miettinen O."/>
            <person name="Hibbett D.S."/>
            <person name="Nagy L.G."/>
        </authorList>
    </citation>
    <scope>NUCLEOTIDE SEQUENCE [LARGE SCALE GENOMIC DNA]</scope>
    <source>
        <strain evidence="12 13">CBS 962.96</strain>
    </source>
</reference>
<feature type="binding site" description="axial binding residue" evidence="9">
    <location>
        <position position="441"/>
    </location>
    <ligand>
        <name>heme</name>
        <dbReference type="ChEBI" id="CHEBI:30413"/>
    </ligand>
    <ligandPart>
        <name>Fe</name>
        <dbReference type="ChEBI" id="CHEBI:18248"/>
    </ligandPart>
</feature>
<evidence type="ECO:0000256" key="6">
    <source>
        <dbReference type="ARBA" id="ARBA00023002"/>
    </source>
</evidence>
<comment type="pathway">
    <text evidence="2">Secondary metabolite biosynthesis.</text>
</comment>
<dbReference type="InterPro" id="IPR050364">
    <property type="entry name" value="Cytochrome_P450_fung"/>
</dbReference>
<feature type="transmembrane region" description="Helical" evidence="11">
    <location>
        <begin position="6"/>
        <end position="23"/>
    </location>
</feature>
<evidence type="ECO:0000256" key="4">
    <source>
        <dbReference type="ARBA" id="ARBA00022617"/>
    </source>
</evidence>
<evidence type="ECO:0000256" key="1">
    <source>
        <dbReference type="ARBA" id="ARBA00001971"/>
    </source>
</evidence>
<keyword evidence="5 9" id="KW-0479">Metal-binding</keyword>
<proteinExistence type="inferred from homology"/>
<dbReference type="PANTHER" id="PTHR46300:SF7">
    <property type="entry name" value="P450, PUTATIVE (EUROFUNG)-RELATED"/>
    <property type="match status" value="1"/>
</dbReference>
<comment type="cofactor">
    <cofactor evidence="1 9">
        <name>heme</name>
        <dbReference type="ChEBI" id="CHEBI:30413"/>
    </cofactor>
</comment>
<dbReference type="Pfam" id="PF00067">
    <property type="entry name" value="p450"/>
    <property type="match status" value="1"/>
</dbReference>
<dbReference type="CDD" id="cd11065">
    <property type="entry name" value="CYP64-like"/>
    <property type="match status" value="1"/>
</dbReference>
<evidence type="ECO:0000256" key="7">
    <source>
        <dbReference type="ARBA" id="ARBA00023004"/>
    </source>
</evidence>
<dbReference type="InterPro" id="IPR002401">
    <property type="entry name" value="Cyt_P450_E_grp-I"/>
</dbReference>
<feature type="transmembrane region" description="Helical" evidence="11">
    <location>
        <begin position="444"/>
        <end position="464"/>
    </location>
</feature>
<evidence type="ECO:0000256" key="9">
    <source>
        <dbReference type="PIRSR" id="PIRSR602401-1"/>
    </source>
</evidence>
<keyword evidence="11" id="KW-0472">Membrane</keyword>
<dbReference type="Gene3D" id="1.10.630.10">
    <property type="entry name" value="Cytochrome P450"/>
    <property type="match status" value="1"/>
</dbReference>
<dbReference type="InterPro" id="IPR017972">
    <property type="entry name" value="Cyt_P450_CS"/>
</dbReference>
<evidence type="ECO:0000313" key="13">
    <source>
        <dbReference type="Proteomes" id="UP000297245"/>
    </source>
</evidence>
<keyword evidence="7 9" id="KW-0408">Iron</keyword>
<dbReference type="PANTHER" id="PTHR46300">
    <property type="entry name" value="P450, PUTATIVE (EUROFUNG)-RELATED-RELATED"/>
    <property type="match status" value="1"/>
</dbReference>
<keyword evidence="11" id="KW-1133">Transmembrane helix</keyword>
<organism evidence="12 13">
    <name type="scientific">Dendrothele bispora (strain CBS 962.96)</name>
    <dbReference type="NCBI Taxonomy" id="1314807"/>
    <lineage>
        <taxon>Eukaryota</taxon>
        <taxon>Fungi</taxon>
        <taxon>Dikarya</taxon>
        <taxon>Basidiomycota</taxon>
        <taxon>Agaricomycotina</taxon>
        <taxon>Agaricomycetes</taxon>
        <taxon>Agaricomycetidae</taxon>
        <taxon>Agaricales</taxon>
        <taxon>Agaricales incertae sedis</taxon>
        <taxon>Dendrothele</taxon>
    </lineage>
</organism>
<dbReference type="InterPro" id="IPR036396">
    <property type="entry name" value="Cyt_P450_sf"/>
</dbReference>
<dbReference type="PROSITE" id="PS00086">
    <property type="entry name" value="CYTOCHROME_P450"/>
    <property type="match status" value="1"/>
</dbReference>